<dbReference type="AlphaFoldDB" id="A0A4V1RWH6"/>
<evidence type="ECO:0000259" key="4">
    <source>
        <dbReference type="PROSITE" id="PS51118"/>
    </source>
</evidence>
<evidence type="ECO:0000256" key="3">
    <source>
        <dbReference type="ARBA" id="ARBA00023163"/>
    </source>
</evidence>
<keyword evidence="1" id="KW-0805">Transcription regulation</keyword>
<keyword evidence="2" id="KW-0238">DNA-binding</keyword>
<evidence type="ECO:0000256" key="1">
    <source>
        <dbReference type="ARBA" id="ARBA00023015"/>
    </source>
</evidence>
<dbReference type="Pfam" id="PF01638">
    <property type="entry name" value="HxlR"/>
    <property type="match status" value="1"/>
</dbReference>
<organism evidence="5 6">
    <name type="scientific">Spirosoma sordidisoli</name>
    <dbReference type="NCBI Taxonomy" id="2502893"/>
    <lineage>
        <taxon>Bacteria</taxon>
        <taxon>Pseudomonadati</taxon>
        <taxon>Bacteroidota</taxon>
        <taxon>Cytophagia</taxon>
        <taxon>Cytophagales</taxon>
        <taxon>Cytophagaceae</taxon>
        <taxon>Spirosoma</taxon>
    </lineage>
</organism>
<evidence type="ECO:0000313" key="6">
    <source>
        <dbReference type="Proteomes" id="UP000290407"/>
    </source>
</evidence>
<reference evidence="5 6" key="1">
    <citation type="submission" date="2019-01" db="EMBL/GenBank/DDBJ databases">
        <title>Spirosoma flava sp. nov., a propanil-degrading bacterium isolated from herbicide-contaminated soil.</title>
        <authorList>
            <person name="Zhang L."/>
            <person name="Jiang J.-D."/>
        </authorList>
    </citation>
    <scope>NUCLEOTIDE SEQUENCE [LARGE SCALE GENOMIC DNA]</scope>
    <source>
        <strain evidence="5 6">TY50</strain>
    </source>
</reference>
<gene>
    <name evidence="5" type="ORF">EQG79_10575</name>
</gene>
<keyword evidence="3" id="KW-0804">Transcription</keyword>
<name>A0A4V1RWH6_9BACT</name>
<proteinExistence type="predicted"/>
<sequence length="124" mass="14513">MPDFVDDGRVYYNPVEYAMHQIGGTWKMPILWRLSKKAVLRYGDLKKYLPHISHKMLTTQLRELETHGFVTRTVYPVVPPKVEYRLTEKGQRAIPVIDTIRQYGMGLMREAGIDPDLVFQKPEH</sequence>
<dbReference type="Proteomes" id="UP000290407">
    <property type="component" value="Unassembled WGS sequence"/>
</dbReference>
<dbReference type="PROSITE" id="PS51118">
    <property type="entry name" value="HTH_HXLR"/>
    <property type="match status" value="1"/>
</dbReference>
<dbReference type="SUPFAM" id="SSF46785">
    <property type="entry name" value="Winged helix' DNA-binding domain"/>
    <property type="match status" value="1"/>
</dbReference>
<accession>A0A4V1RWH6</accession>
<feature type="domain" description="HTH hxlR-type" evidence="4">
    <location>
        <begin position="13"/>
        <end position="112"/>
    </location>
</feature>
<dbReference type="PANTHER" id="PTHR33204">
    <property type="entry name" value="TRANSCRIPTIONAL REGULATOR, MARR FAMILY"/>
    <property type="match status" value="1"/>
</dbReference>
<dbReference type="GO" id="GO:0003677">
    <property type="term" value="F:DNA binding"/>
    <property type="evidence" value="ECO:0007669"/>
    <property type="project" value="UniProtKB-KW"/>
</dbReference>
<protein>
    <submittedName>
        <fullName evidence="5">Transcriptional regulator</fullName>
    </submittedName>
</protein>
<dbReference type="PANTHER" id="PTHR33204:SF29">
    <property type="entry name" value="TRANSCRIPTIONAL REGULATOR"/>
    <property type="match status" value="1"/>
</dbReference>
<dbReference type="RefSeq" id="WP_077922871.1">
    <property type="nucleotide sequence ID" value="NZ_SBLB01000002.1"/>
</dbReference>
<keyword evidence="6" id="KW-1185">Reference proteome</keyword>
<evidence type="ECO:0000313" key="5">
    <source>
        <dbReference type="EMBL" id="RYC70298.1"/>
    </source>
</evidence>
<comment type="caution">
    <text evidence="5">The sequence shown here is derived from an EMBL/GenBank/DDBJ whole genome shotgun (WGS) entry which is preliminary data.</text>
</comment>
<evidence type="ECO:0000256" key="2">
    <source>
        <dbReference type="ARBA" id="ARBA00023125"/>
    </source>
</evidence>
<dbReference type="InterPro" id="IPR002577">
    <property type="entry name" value="HTH_HxlR"/>
</dbReference>
<dbReference type="InterPro" id="IPR036390">
    <property type="entry name" value="WH_DNA-bd_sf"/>
</dbReference>
<dbReference type="Gene3D" id="1.10.10.10">
    <property type="entry name" value="Winged helix-like DNA-binding domain superfamily/Winged helix DNA-binding domain"/>
    <property type="match status" value="1"/>
</dbReference>
<dbReference type="EMBL" id="SBLB01000002">
    <property type="protein sequence ID" value="RYC70298.1"/>
    <property type="molecule type" value="Genomic_DNA"/>
</dbReference>
<dbReference type="InterPro" id="IPR036388">
    <property type="entry name" value="WH-like_DNA-bd_sf"/>
</dbReference>